<evidence type="ECO:0000313" key="5">
    <source>
        <dbReference type="EMBL" id="PJJ65622.1"/>
    </source>
</evidence>
<accession>A0A2M9C537</accession>
<dbReference type="AlphaFoldDB" id="A0A2M9C537"/>
<evidence type="ECO:0000256" key="1">
    <source>
        <dbReference type="ARBA" id="ARBA00022763"/>
    </source>
</evidence>
<dbReference type="RefSeq" id="WP_100343491.1">
    <property type="nucleotide sequence ID" value="NZ_PGFB01000001.1"/>
</dbReference>
<gene>
    <name evidence="5" type="ORF">CLV54_0659</name>
</gene>
<dbReference type="EMBL" id="PGFB01000001">
    <property type="protein sequence ID" value="PJJ65622.1"/>
    <property type="molecule type" value="Genomic_DNA"/>
</dbReference>
<protein>
    <submittedName>
        <fullName evidence="5">TDG/mug DNA glycosylase family protein</fullName>
    </submittedName>
</protein>
<evidence type="ECO:0000313" key="6">
    <source>
        <dbReference type="Proteomes" id="UP000230161"/>
    </source>
</evidence>
<evidence type="ECO:0000256" key="3">
    <source>
        <dbReference type="ARBA" id="ARBA00023204"/>
    </source>
</evidence>
<keyword evidence="3" id="KW-0234">DNA repair</keyword>
<organism evidence="5 6">
    <name type="scientific">Compostimonas suwonensis</name>
    <dbReference type="NCBI Taxonomy" id="1048394"/>
    <lineage>
        <taxon>Bacteria</taxon>
        <taxon>Bacillati</taxon>
        <taxon>Actinomycetota</taxon>
        <taxon>Actinomycetes</taxon>
        <taxon>Micrococcales</taxon>
        <taxon>Microbacteriaceae</taxon>
        <taxon>Compostimonas</taxon>
    </lineage>
</organism>
<evidence type="ECO:0000259" key="4">
    <source>
        <dbReference type="SMART" id="SM00986"/>
    </source>
</evidence>
<dbReference type="GO" id="GO:0008263">
    <property type="term" value="F:pyrimidine-specific mismatch base pair DNA N-glycosylase activity"/>
    <property type="evidence" value="ECO:0007669"/>
    <property type="project" value="TreeGrafter"/>
</dbReference>
<sequence length="200" mass="21209">MGFTRAELNAFRGGTLPDLLGPEVRLLFVGINPGLQTIAVQAHFGRRGNRFYPALYRAGIVDRLIDASAGFSPDDRARLEQRGIGITSLVAGATARADELSTSELTAGALSLTERVARIRPRAVAMLGITAYRIAFARPKALVGRQPESIGGAQLWVVPNPSGLNAHETVESLAASYREAAVAAGIDVLEPPSPEPLARD</sequence>
<name>A0A2M9C537_9MICO</name>
<keyword evidence="6" id="KW-1185">Reference proteome</keyword>
<dbReference type="SUPFAM" id="SSF52141">
    <property type="entry name" value="Uracil-DNA glycosylase-like"/>
    <property type="match status" value="1"/>
</dbReference>
<dbReference type="Gene3D" id="3.40.470.10">
    <property type="entry name" value="Uracil-DNA glycosylase-like domain"/>
    <property type="match status" value="1"/>
</dbReference>
<keyword evidence="1" id="KW-0227">DNA damage</keyword>
<feature type="domain" description="Uracil-DNA glycosylase-like" evidence="4">
    <location>
        <begin position="17"/>
        <end position="178"/>
    </location>
</feature>
<dbReference type="CDD" id="cd10028">
    <property type="entry name" value="UDG-F2_TDG_MUG"/>
    <property type="match status" value="1"/>
</dbReference>
<comment type="caution">
    <text evidence="5">The sequence shown here is derived from an EMBL/GenBank/DDBJ whole genome shotgun (WGS) entry which is preliminary data.</text>
</comment>
<dbReference type="GO" id="GO:0006285">
    <property type="term" value="P:base-excision repair, AP site formation"/>
    <property type="evidence" value="ECO:0007669"/>
    <property type="project" value="InterPro"/>
</dbReference>
<reference evidence="5 6" key="1">
    <citation type="submission" date="2017-11" db="EMBL/GenBank/DDBJ databases">
        <title>Genomic Encyclopedia of Archaeal and Bacterial Type Strains, Phase II (KMG-II): From Individual Species to Whole Genera.</title>
        <authorList>
            <person name="Goeker M."/>
        </authorList>
    </citation>
    <scope>NUCLEOTIDE SEQUENCE [LARGE SCALE GENOMIC DNA]</scope>
    <source>
        <strain evidence="5 6">DSM 25625</strain>
    </source>
</reference>
<dbReference type="InterPro" id="IPR015637">
    <property type="entry name" value="MUG/TDG"/>
</dbReference>
<dbReference type="GO" id="GO:0004844">
    <property type="term" value="F:uracil DNA N-glycosylase activity"/>
    <property type="evidence" value="ECO:0007669"/>
    <property type="project" value="TreeGrafter"/>
</dbReference>
<dbReference type="PANTHER" id="PTHR12159">
    <property type="entry name" value="G/T AND G/U MISMATCH-SPECIFIC DNA GLYCOSYLASE"/>
    <property type="match status" value="1"/>
</dbReference>
<dbReference type="Proteomes" id="UP000230161">
    <property type="component" value="Unassembled WGS sequence"/>
</dbReference>
<evidence type="ECO:0000256" key="2">
    <source>
        <dbReference type="ARBA" id="ARBA00022801"/>
    </source>
</evidence>
<dbReference type="InterPro" id="IPR005122">
    <property type="entry name" value="Uracil-DNA_glycosylase-like"/>
</dbReference>
<keyword evidence="2" id="KW-0378">Hydrolase</keyword>
<proteinExistence type="predicted"/>
<dbReference type="SMART" id="SM00987">
    <property type="entry name" value="UreE_C"/>
    <property type="match status" value="1"/>
</dbReference>
<dbReference type="InterPro" id="IPR036895">
    <property type="entry name" value="Uracil-DNA_glycosylase-like_sf"/>
</dbReference>
<dbReference type="PANTHER" id="PTHR12159:SF9">
    <property type="entry name" value="G_T MISMATCH-SPECIFIC THYMINE DNA GLYCOSYLASE"/>
    <property type="match status" value="1"/>
</dbReference>
<dbReference type="OrthoDB" id="9799921at2"/>
<dbReference type="SMART" id="SM00986">
    <property type="entry name" value="UDG"/>
    <property type="match status" value="1"/>
</dbReference>
<dbReference type="Pfam" id="PF03167">
    <property type="entry name" value="UDG"/>
    <property type="match status" value="1"/>
</dbReference>